<evidence type="ECO:0000313" key="3">
    <source>
        <dbReference type="Proteomes" id="UP000199079"/>
    </source>
</evidence>
<evidence type="ECO:0008006" key="4">
    <source>
        <dbReference type="Google" id="ProtNLM"/>
    </source>
</evidence>
<evidence type="ECO:0000313" key="2">
    <source>
        <dbReference type="EMBL" id="SDX69188.1"/>
    </source>
</evidence>
<protein>
    <recommendedName>
        <fullName evidence="4">DUF3054 domain-containing protein</fullName>
    </recommendedName>
</protein>
<accession>A0A1H3DSV6</accession>
<dbReference type="Proteomes" id="UP000199079">
    <property type="component" value="Unassembled WGS sequence"/>
</dbReference>
<keyword evidence="3" id="KW-1185">Reference proteome</keyword>
<sequence>MDVEAFLETRLDRAAIPLAVGDVVAILVVLTIGANQHNPTDFLIENPPYLLGIYAPFLIGWVLVAPLVGAYSPGAVESAKASVPLVIRSWVPAALIGLGLRATPIFHGGVQLIFVAVMVVTGAVALAVWRVLYFKIRS</sequence>
<organism evidence="2 3">
    <name type="scientific">Halopenitus persicus</name>
    <dbReference type="NCBI Taxonomy" id="1048396"/>
    <lineage>
        <taxon>Archaea</taxon>
        <taxon>Methanobacteriati</taxon>
        <taxon>Methanobacteriota</taxon>
        <taxon>Stenosarchaea group</taxon>
        <taxon>Halobacteria</taxon>
        <taxon>Halobacteriales</taxon>
        <taxon>Haloferacaceae</taxon>
        <taxon>Halopenitus</taxon>
    </lineage>
</organism>
<dbReference type="OrthoDB" id="177006at2157"/>
<evidence type="ECO:0000256" key="1">
    <source>
        <dbReference type="SAM" id="Phobius"/>
    </source>
</evidence>
<feature type="transmembrane region" description="Helical" evidence="1">
    <location>
        <begin position="85"/>
        <end position="106"/>
    </location>
</feature>
<feature type="transmembrane region" description="Helical" evidence="1">
    <location>
        <begin position="53"/>
        <end position="73"/>
    </location>
</feature>
<reference evidence="3" key="1">
    <citation type="submission" date="2016-10" db="EMBL/GenBank/DDBJ databases">
        <authorList>
            <person name="Varghese N."/>
            <person name="Submissions S."/>
        </authorList>
    </citation>
    <scope>NUCLEOTIDE SEQUENCE [LARGE SCALE GENOMIC DNA]</scope>
    <source>
        <strain evidence="3">DC30,IBRC 10041,KCTC 4046</strain>
    </source>
</reference>
<feature type="transmembrane region" description="Helical" evidence="1">
    <location>
        <begin position="14"/>
        <end position="33"/>
    </location>
</feature>
<keyword evidence="1" id="KW-0472">Membrane</keyword>
<proteinExistence type="predicted"/>
<dbReference type="AlphaFoldDB" id="A0A1H3DSV6"/>
<dbReference type="RefSeq" id="WP_092730223.1">
    <property type="nucleotide sequence ID" value="NZ_FNPC01000001.1"/>
</dbReference>
<keyword evidence="1" id="KW-1133">Transmembrane helix</keyword>
<dbReference type="Pfam" id="PF11255">
    <property type="entry name" value="DUF3054"/>
    <property type="match status" value="1"/>
</dbReference>
<name>A0A1H3DSV6_9EURY</name>
<dbReference type="EMBL" id="FNPC01000001">
    <property type="protein sequence ID" value="SDX69188.1"/>
    <property type="molecule type" value="Genomic_DNA"/>
</dbReference>
<feature type="transmembrane region" description="Helical" evidence="1">
    <location>
        <begin position="112"/>
        <end position="133"/>
    </location>
</feature>
<gene>
    <name evidence="2" type="ORF">SAMN05216564_101120</name>
</gene>
<dbReference type="InterPro" id="IPR021414">
    <property type="entry name" value="DUF3054"/>
</dbReference>
<keyword evidence="1" id="KW-0812">Transmembrane</keyword>